<accession>A0ABY7F0T4</accession>
<sequence>MEQAMSIVLSQVQRTNLPVEQCRELFGEVRSSLNVDEAIFLREYAWWRTWWTDPTFEDAPEELSDSLHLARQEHQSVHDASNCVARRPRRGDVYDLFKMTIKPDHWATFAEDCTGSAKRITMMQEEDSYQNEHLRWDFSHRATQMEKPSKKLCLKRKRSKASVADVYVDSEDVVVADNETRPGKQQVADLVTVNPCLQKLRSILLRISPPSRTEKCTLFPQYVQDVGNTETPKGCGHKFPPPCCQVSWSRLNKNGGIGVDQTEPSGSNDNNKHEPGPSGSNDNNKHEPGPSGSNDNNKHEPGPSGSNDNNKHEPGPCGSSKGKEDLLQDSEGPRDRQSSSCRVGGSRSSFVTKKTSKSTCIDDWRSAGHTDASDDLSSKFLDLHDKGDPFNQNHRCPNICGTESQQSEGSARSRSGFSYLTHAPVRSTSNVQEKVLFMVFLKDGM</sequence>
<evidence type="ECO:0000256" key="1">
    <source>
        <dbReference type="SAM" id="MobiDB-lite"/>
    </source>
</evidence>
<dbReference type="Proteomes" id="UP001164746">
    <property type="component" value="Chromosome 9"/>
</dbReference>
<name>A0ABY7F0T4_MYAAR</name>
<evidence type="ECO:0000313" key="3">
    <source>
        <dbReference type="Proteomes" id="UP001164746"/>
    </source>
</evidence>
<evidence type="ECO:0000313" key="2">
    <source>
        <dbReference type="EMBL" id="WAR14496.1"/>
    </source>
</evidence>
<feature type="compositionally biased region" description="Low complexity" evidence="1">
    <location>
        <begin position="338"/>
        <end position="359"/>
    </location>
</feature>
<feature type="non-terminal residue" evidence="2">
    <location>
        <position position="445"/>
    </location>
</feature>
<proteinExistence type="predicted"/>
<keyword evidence="3" id="KW-1185">Reference proteome</keyword>
<organism evidence="2 3">
    <name type="scientific">Mya arenaria</name>
    <name type="common">Soft-shell clam</name>
    <dbReference type="NCBI Taxonomy" id="6604"/>
    <lineage>
        <taxon>Eukaryota</taxon>
        <taxon>Metazoa</taxon>
        <taxon>Spiralia</taxon>
        <taxon>Lophotrochozoa</taxon>
        <taxon>Mollusca</taxon>
        <taxon>Bivalvia</taxon>
        <taxon>Autobranchia</taxon>
        <taxon>Heteroconchia</taxon>
        <taxon>Euheterodonta</taxon>
        <taxon>Imparidentia</taxon>
        <taxon>Neoheterodontei</taxon>
        <taxon>Myida</taxon>
        <taxon>Myoidea</taxon>
        <taxon>Myidae</taxon>
        <taxon>Mya</taxon>
    </lineage>
</organism>
<dbReference type="EMBL" id="CP111020">
    <property type="protein sequence ID" value="WAR14496.1"/>
    <property type="molecule type" value="Genomic_DNA"/>
</dbReference>
<gene>
    <name evidence="2" type="ORF">MAR_004601</name>
</gene>
<feature type="compositionally biased region" description="Basic and acidic residues" evidence="1">
    <location>
        <begin position="321"/>
        <end position="337"/>
    </location>
</feature>
<feature type="region of interest" description="Disordered" evidence="1">
    <location>
        <begin position="254"/>
        <end position="375"/>
    </location>
</feature>
<feature type="compositionally biased region" description="Basic and acidic residues" evidence="1">
    <location>
        <begin position="360"/>
        <end position="372"/>
    </location>
</feature>
<protein>
    <submittedName>
        <fullName evidence="2">Uncharacterized protein</fullName>
    </submittedName>
</protein>
<reference evidence="2" key="1">
    <citation type="submission" date="2022-11" db="EMBL/GenBank/DDBJ databases">
        <title>Centuries of genome instability and evolution in soft-shell clam transmissible cancer (bioRxiv).</title>
        <authorList>
            <person name="Hart S.F.M."/>
            <person name="Yonemitsu M.A."/>
            <person name="Giersch R.M."/>
            <person name="Beal B.F."/>
            <person name="Arriagada G."/>
            <person name="Davis B.W."/>
            <person name="Ostrander E.A."/>
            <person name="Goff S.P."/>
            <person name="Metzger M.J."/>
        </authorList>
    </citation>
    <scope>NUCLEOTIDE SEQUENCE</scope>
    <source>
        <strain evidence="2">MELC-2E11</strain>
        <tissue evidence="2">Siphon/mantle</tissue>
    </source>
</reference>